<organism evidence="1 2">
    <name type="scientific">Brachionus plicatilis</name>
    <name type="common">Marine rotifer</name>
    <name type="synonym">Brachionus muelleri</name>
    <dbReference type="NCBI Taxonomy" id="10195"/>
    <lineage>
        <taxon>Eukaryota</taxon>
        <taxon>Metazoa</taxon>
        <taxon>Spiralia</taxon>
        <taxon>Gnathifera</taxon>
        <taxon>Rotifera</taxon>
        <taxon>Eurotatoria</taxon>
        <taxon>Monogononta</taxon>
        <taxon>Pseudotrocha</taxon>
        <taxon>Ploima</taxon>
        <taxon>Brachionidae</taxon>
        <taxon>Brachionus</taxon>
    </lineage>
</organism>
<dbReference type="EMBL" id="REGN01001623">
    <property type="protein sequence ID" value="RNA33533.1"/>
    <property type="molecule type" value="Genomic_DNA"/>
</dbReference>
<keyword evidence="2" id="KW-1185">Reference proteome</keyword>
<comment type="caution">
    <text evidence="1">The sequence shown here is derived from an EMBL/GenBank/DDBJ whole genome shotgun (WGS) entry which is preliminary data.</text>
</comment>
<dbReference type="Proteomes" id="UP000276133">
    <property type="component" value="Unassembled WGS sequence"/>
</dbReference>
<protein>
    <submittedName>
        <fullName evidence="1">Uncharacterized protein</fullName>
    </submittedName>
</protein>
<evidence type="ECO:0000313" key="1">
    <source>
        <dbReference type="EMBL" id="RNA33533.1"/>
    </source>
</evidence>
<gene>
    <name evidence="1" type="ORF">BpHYR1_050321</name>
</gene>
<reference evidence="1 2" key="1">
    <citation type="journal article" date="2018" name="Sci. Rep.">
        <title>Genomic signatures of local adaptation to the degree of environmental predictability in rotifers.</title>
        <authorList>
            <person name="Franch-Gras L."/>
            <person name="Hahn C."/>
            <person name="Garcia-Roger E.M."/>
            <person name="Carmona M.J."/>
            <person name="Serra M."/>
            <person name="Gomez A."/>
        </authorList>
    </citation>
    <scope>NUCLEOTIDE SEQUENCE [LARGE SCALE GENOMIC DNA]</scope>
    <source>
        <strain evidence="1">HYR1</strain>
    </source>
</reference>
<dbReference type="AlphaFoldDB" id="A0A3M7SCH5"/>
<proteinExistence type="predicted"/>
<accession>A0A3M7SCH5</accession>
<sequence length="84" mass="9977">MNGFNDWTSIHPVFKHDKERVKQIKDLIEDKYPKALQNIDKAKTSQIKAQNNIGCNRDLNIYLLKGLDPRYETERKITNFRSRD</sequence>
<evidence type="ECO:0000313" key="2">
    <source>
        <dbReference type="Proteomes" id="UP000276133"/>
    </source>
</evidence>
<name>A0A3M7SCH5_BRAPC</name>